<feature type="compositionally biased region" description="Basic and acidic residues" evidence="1">
    <location>
        <begin position="1"/>
        <end position="25"/>
    </location>
</feature>
<evidence type="ECO:0000256" key="1">
    <source>
        <dbReference type="SAM" id="MobiDB-lite"/>
    </source>
</evidence>
<dbReference type="AlphaFoldDB" id="A0A1I3U0C8"/>
<evidence type="ECO:0000313" key="2">
    <source>
        <dbReference type="EMBL" id="SFJ75356.1"/>
    </source>
</evidence>
<gene>
    <name evidence="2" type="ORF">SAMN05192584_101147</name>
</gene>
<sequence length="72" mass="7548">MGKPDKHSDDSGRPGEARGTREAGGGRRAVRGASREGGAPPPWRTGRDREQDAWQPAPDSRAERGGEDGPGA</sequence>
<organism evidence="2 3">
    <name type="scientific">Streptomyces pini</name>
    <dbReference type="NCBI Taxonomy" id="1520580"/>
    <lineage>
        <taxon>Bacteria</taxon>
        <taxon>Bacillati</taxon>
        <taxon>Actinomycetota</taxon>
        <taxon>Actinomycetes</taxon>
        <taxon>Kitasatosporales</taxon>
        <taxon>Streptomycetaceae</taxon>
        <taxon>Streptomyces</taxon>
    </lineage>
</organism>
<reference evidence="3" key="1">
    <citation type="submission" date="2016-10" db="EMBL/GenBank/DDBJ databases">
        <authorList>
            <person name="Varghese N."/>
            <person name="Submissions S."/>
        </authorList>
    </citation>
    <scope>NUCLEOTIDE SEQUENCE [LARGE SCALE GENOMIC DNA]</scope>
    <source>
        <strain evidence="3">PL19</strain>
    </source>
</reference>
<dbReference type="EMBL" id="FOSG01000001">
    <property type="protein sequence ID" value="SFJ75356.1"/>
    <property type="molecule type" value="Genomic_DNA"/>
</dbReference>
<keyword evidence="3" id="KW-1185">Reference proteome</keyword>
<proteinExistence type="predicted"/>
<feature type="region of interest" description="Disordered" evidence="1">
    <location>
        <begin position="1"/>
        <end position="72"/>
    </location>
</feature>
<dbReference type="RefSeq" id="WP_107415176.1">
    <property type="nucleotide sequence ID" value="NZ_FOSG01000001.1"/>
</dbReference>
<feature type="compositionally biased region" description="Basic and acidic residues" evidence="1">
    <location>
        <begin position="60"/>
        <end position="72"/>
    </location>
</feature>
<protein>
    <submittedName>
        <fullName evidence="2">Uncharacterized protein</fullName>
    </submittedName>
</protein>
<evidence type="ECO:0000313" key="3">
    <source>
        <dbReference type="Proteomes" id="UP000198928"/>
    </source>
</evidence>
<accession>A0A1I3U0C8</accession>
<name>A0A1I3U0C8_9ACTN</name>
<dbReference type="Proteomes" id="UP000198928">
    <property type="component" value="Unassembled WGS sequence"/>
</dbReference>